<keyword evidence="2" id="KW-0472">Membrane</keyword>
<dbReference type="EnsemblMetazoa" id="LLOJ008389-RA">
    <property type="protein sequence ID" value="LLOJ008389-PA"/>
    <property type="gene ID" value="LLOJ008389"/>
</dbReference>
<feature type="transmembrane region" description="Helical" evidence="2">
    <location>
        <begin position="51"/>
        <end position="72"/>
    </location>
</feature>
<evidence type="ECO:0000313" key="3">
    <source>
        <dbReference type="EnsemblMetazoa" id="LLOJ008389-PA"/>
    </source>
</evidence>
<sequence>MLCQFFSAESSLNVRQYFCAYCAFSLFIATKPKVIPRNTMKSVYWTLKLRLLTLCSQRTLFYSAIITIYGYLAISYVPPVLAINATIKSPNLAVHSRTMPEAALAVTDLGDDDDYNEDDDTLSEIEKLKRNGSAKGMYIGADCEFTCNQRLRHVFCDPSTNQCGCEKNYPVIIGYTKGCAKPKKLGDQCFWHETCVYSDPNSLCVQVSHNALCQCVDGFHSVSYLKPTKRVFCTEDMAAITSDLPTLLGVTTGIAVLAGLICMVLHLFSKAKYPRHRNYADASLPPPILYSSDTGIPLTIQSARPSSRSSIRSSGSVGSFTNRRASSVPQVGSKGVLVSTSRTGAARSAAILLISCHISALKANSASENDYNSNMTKYLEKQLNQQRQLLHLELPATTSNRRIKTLLGFPADSDEDEEHVYSLDYGGSLAIGALPTPASSRRPSLASVHSTSSSVKSYSMIRFEKELEQKQLRQEMKVRLSQLQRQNVLINNRPQITIVDVMAGPSRSAMATPSPMTPNSTDELLPIVDENQEFTSLFTSRPSVSFSGAGSSTEGLL</sequence>
<feature type="compositionally biased region" description="Low complexity" evidence="1">
    <location>
        <begin position="306"/>
        <end position="319"/>
    </location>
</feature>
<name>A0A1B0GK61_LUTLO</name>
<evidence type="ECO:0000313" key="4">
    <source>
        <dbReference type="Proteomes" id="UP000092461"/>
    </source>
</evidence>
<reference evidence="3" key="1">
    <citation type="submission" date="2020-05" db="UniProtKB">
        <authorList>
            <consortium name="EnsemblMetazoa"/>
        </authorList>
    </citation>
    <scope>IDENTIFICATION</scope>
    <source>
        <strain evidence="3">Jacobina</strain>
    </source>
</reference>
<organism evidence="3 4">
    <name type="scientific">Lutzomyia longipalpis</name>
    <name type="common">Sand fly</name>
    <dbReference type="NCBI Taxonomy" id="7200"/>
    <lineage>
        <taxon>Eukaryota</taxon>
        <taxon>Metazoa</taxon>
        <taxon>Ecdysozoa</taxon>
        <taxon>Arthropoda</taxon>
        <taxon>Hexapoda</taxon>
        <taxon>Insecta</taxon>
        <taxon>Pterygota</taxon>
        <taxon>Neoptera</taxon>
        <taxon>Endopterygota</taxon>
        <taxon>Diptera</taxon>
        <taxon>Nematocera</taxon>
        <taxon>Psychodoidea</taxon>
        <taxon>Psychodidae</taxon>
        <taxon>Lutzomyia</taxon>
        <taxon>Lutzomyia</taxon>
    </lineage>
</organism>
<dbReference type="Proteomes" id="UP000092461">
    <property type="component" value="Unassembled WGS sequence"/>
</dbReference>
<keyword evidence="2" id="KW-1133">Transmembrane helix</keyword>
<dbReference type="VEuPathDB" id="VectorBase:LLOJ008389"/>
<dbReference type="VEuPathDB" id="VectorBase:LLONM1_005224"/>
<feature type="transmembrane region" description="Helical" evidence="2">
    <location>
        <begin position="247"/>
        <end position="268"/>
    </location>
</feature>
<feature type="region of interest" description="Disordered" evidence="1">
    <location>
        <begin position="306"/>
        <end position="326"/>
    </location>
</feature>
<keyword evidence="2" id="KW-0812">Transmembrane</keyword>
<evidence type="ECO:0000256" key="2">
    <source>
        <dbReference type="SAM" id="Phobius"/>
    </source>
</evidence>
<protein>
    <submittedName>
        <fullName evidence="3">Uncharacterized protein</fullName>
    </submittedName>
</protein>
<accession>A0A1B0GK61</accession>
<dbReference type="AlphaFoldDB" id="A0A1B0GK61"/>
<proteinExistence type="predicted"/>
<keyword evidence="4" id="KW-1185">Reference proteome</keyword>
<evidence type="ECO:0000256" key="1">
    <source>
        <dbReference type="SAM" id="MobiDB-lite"/>
    </source>
</evidence>
<dbReference type="EMBL" id="AJWK01028369">
    <property type="status" value="NOT_ANNOTATED_CDS"/>
    <property type="molecule type" value="Genomic_DNA"/>
</dbReference>